<name>A0A5B7YJZ4_9ALTE</name>
<evidence type="ECO:0000256" key="2">
    <source>
        <dbReference type="ARBA" id="ARBA00012438"/>
    </source>
</evidence>
<dbReference type="Pfam" id="PF08447">
    <property type="entry name" value="PAS_3"/>
    <property type="match status" value="1"/>
</dbReference>
<dbReference type="InterPro" id="IPR000700">
    <property type="entry name" value="PAS-assoc_C"/>
</dbReference>
<evidence type="ECO:0000256" key="5">
    <source>
        <dbReference type="ARBA" id="ARBA00022777"/>
    </source>
</evidence>
<evidence type="ECO:0000256" key="1">
    <source>
        <dbReference type="ARBA" id="ARBA00000085"/>
    </source>
</evidence>
<keyword evidence="5" id="KW-0418">Kinase</keyword>
<dbReference type="InterPro" id="IPR013655">
    <property type="entry name" value="PAS_fold_3"/>
</dbReference>
<dbReference type="InterPro" id="IPR001610">
    <property type="entry name" value="PAC"/>
</dbReference>
<dbReference type="PANTHER" id="PTHR43304:SF1">
    <property type="entry name" value="PAC DOMAIN-CONTAINING PROTEIN"/>
    <property type="match status" value="1"/>
</dbReference>
<keyword evidence="4" id="KW-0808">Transferase</keyword>
<dbReference type="SUPFAM" id="SSF55785">
    <property type="entry name" value="PYP-like sensor domain (PAS domain)"/>
    <property type="match status" value="1"/>
</dbReference>
<dbReference type="InterPro" id="IPR035965">
    <property type="entry name" value="PAS-like_dom_sf"/>
</dbReference>
<dbReference type="OrthoDB" id="5620448at2"/>
<evidence type="ECO:0000313" key="8">
    <source>
        <dbReference type="Proteomes" id="UP000304912"/>
    </source>
</evidence>
<dbReference type="InterPro" id="IPR052162">
    <property type="entry name" value="Sensor_kinase/Photoreceptor"/>
</dbReference>
<evidence type="ECO:0000259" key="6">
    <source>
        <dbReference type="PROSITE" id="PS50113"/>
    </source>
</evidence>
<dbReference type="EC" id="2.7.13.3" evidence="2"/>
<feature type="domain" description="PAC" evidence="6">
    <location>
        <begin position="102"/>
        <end position="154"/>
    </location>
</feature>
<sequence>MNKLQPTGRVHHYLEDELHSLLQHDRLIFEFFQSLLVDGLWYWDITNPEEEWMSPAFWWTFGYDHEFKAHKATEWQNIIFAEDLVSTKKALNLHLQNPNIPYDQTLRYHHKNGDTVWIRSRGVALYDDNGTPTRMLGCHINVTDIMRHQNASYRLKVKNEHLERQFNELKHKSFQEREMQDGLQQQLLLNRIRDDNGFCGELFFLEQVKLLIILAKRLKISITVVSVIQDSRRNTITEQQEINQFIRQKILPLIPEAPVFRFDVKLVGLIAVGLDYTELNTLKESSTDALTHFMWLVGRPSIAIRYSTFDNLEDISVDELDIEGLRRIFALTD</sequence>
<evidence type="ECO:0000313" key="7">
    <source>
        <dbReference type="EMBL" id="QCZ95029.1"/>
    </source>
</evidence>
<evidence type="ECO:0000256" key="4">
    <source>
        <dbReference type="ARBA" id="ARBA00022679"/>
    </source>
</evidence>
<evidence type="ECO:0000256" key="3">
    <source>
        <dbReference type="ARBA" id="ARBA00022553"/>
    </source>
</evidence>
<proteinExistence type="predicted"/>
<gene>
    <name evidence="7" type="ORF">FBQ74_16790</name>
</gene>
<dbReference type="SMART" id="SM00086">
    <property type="entry name" value="PAC"/>
    <property type="match status" value="1"/>
</dbReference>
<dbReference type="InterPro" id="IPR000014">
    <property type="entry name" value="PAS"/>
</dbReference>
<dbReference type="NCBIfam" id="TIGR00229">
    <property type="entry name" value="sensory_box"/>
    <property type="match status" value="1"/>
</dbReference>
<keyword evidence="3" id="KW-0597">Phosphoprotein</keyword>
<keyword evidence="8" id="KW-1185">Reference proteome</keyword>
<dbReference type="KEGG" id="salk:FBQ74_16790"/>
<reference evidence="7 8" key="1">
    <citation type="submission" date="2019-04" db="EMBL/GenBank/DDBJ databases">
        <title>Salinimonas iocasae sp. nov., a halophilic bacterium isolated from the outer tube casing of tubeworms in Okinawa Trough.</title>
        <authorList>
            <person name="Zhang H."/>
            <person name="Wang H."/>
            <person name="Li C."/>
        </authorList>
    </citation>
    <scope>NUCLEOTIDE SEQUENCE [LARGE SCALE GENOMIC DNA]</scope>
    <source>
        <strain evidence="7 8">KX18D6</strain>
    </source>
</reference>
<protein>
    <recommendedName>
        <fullName evidence="2">histidine kinase</fullName>
        <ecNumber evidence="2">2.7.13.3</ecNumber>
    </recommendedName>
</protein>
<comment type="catalytic activity">
    <reaction evidence="1">
        <text>ATP + protein L-histidine = ADP + protein N-phospho-L-histidine.</text>
        <dbReference type="EC" id="2.7.13.3"/>
    </reaction>
</comment>
<dbReference type="Gene3D" id="3.30.450.20">
    <property type="entry name" value="PAS domain"/>
    <property type="match status" value="1"/>
</dbReference>
<accession>A0A5B7YJZ4</accession>
<dbReference type="RefSeq" id="WP_139757759.1">
    <property type="nucleotide sequence ID" value="NZ_CP039852.1"/>
</dbReference>
<dbReference type="PANTHER" id="PTHR43304">
    <property type="entry name" value="PHYTOCHROME-LIKE PROTEIN CPH1"/>
    <property type="match status" value="1"/>
</dbReference>
<dbReference type="GO" id="GO:0004673">
    <property type="term" value="F:protein histidine kinase activity"/>
    <property type="evidence" value="ECO:0007669"/>
    <property type="project" value="UniProtKB-EC"/>
</dbReference>
<dbReference type="EMBL" id="CP039852">
    <property type="protein sequence ID" value="QCZ95029.1"/>
    <property type="molecule type" value="Genomic_DNA"/>
</dbReference>
<organism evidence="7 8">
    <name type="scientific">Salinimonas iocasae</name>
    <dbReference type="NCBI Taxonomy" id="2572577"/>
    <lineage>
        <taxon>Bacteria</taxon>
        <taxon>Pseudomonadati</taxon>
        <taxon>Pseudomonadota</taxon>
        <taxon>Gammaproteobacteria</taxon>
        <taxon>Alteromonadales</taxon>
        <taxon>Alteromonadaceae</taxon>
        <taxon>Alteromonas/Salinimonas group</taxon>
        <taxon>Salinimonas</taxon>
    </lineage>
</organism>
<dbReference type="Proteomes" id="UP000304912">
    <property type="component" value="Chromosome"/>
</dbReference>
<dbReference type="PROSITE" id="PS50113">
    <property type="entry name" value="PAC"/>
    <property type="match status" value="1"/>
</dbReference>
<dbReference type="AlphaFoldDB" id="A0A5B7YJZ4"/>